<dbReference type="EMBL" id="LS974620">
    <property type="protein sequence ID" value="CAG7908397.1"/>
    <property type="molecule type" value="Genomic_DNA"/>
</dbReference>
<evidence type="ECO:0000313" key="3">
    <source>
        <dbReference type="Proteomes" id="UP000694005"/>
    </source>
</evidence>
<name>A0A8D9MFK5_BRACM</name>
<feature type="region of interest" description="Disordered" evidence="1">
    <location>
        <begin position="70"/>
        <end position="104"/>
    </location>
</feature>
<organism evidence="2 3">
    <name type="scientific">Brassica campestris</name>
    <name type="common">Field mustard</name>
    <dbReference type="NCBI Taxonomy" id="3711"/>
    <lineage>
        <taxon>Eukaryota</taxon>
        <taxon>Viridiplantae</taxon>
        <taxon>Streptophyta</taxon>
        <taxon>Embryophyta</taxon>
        <taxon>Tracheophyta</taxon>
        <taxon>Spermatophyta</taxon>
        <taxon>Magnoliopsida</taxon>
        <taxon>eudicotyledons</taxon>
        <taxon>Gunneridae</taxon>
        <taxon>Pentapetalae</taxon>
        <taxon>rosids</taxon>
        <taxon>malvids</taxon>
        <taxon>Brassicales</taxon>
        <taxon>Brassicaceae</taxon>
        <taxon>Brassiceae</taxon>
        <taxon>Brassica</taxon>
    </lineage>
</organism>
<reference evidence="2 3" key="1">
    <citation type="submission" date="2021-07" db="EMBL/GenBank/DDBJ databases">
        <authorList>
            <consortium name="Genoscope - CEA"/>
            <person name="William W."/>
        </authorList>
    </citation>
    <scope>NUCLEOTIDE SEQUENCE [LARGE SCALE GENOMIC DNA]</scope>
</reference>
<protein>
    <submittedName>
        <fullName evidence="2">Uncharacterized protein</fullName>
    </submittedName>
</protein>
<evidence type="ECO:0000256" key="1">
    <source>
        <dbReference type="SAM" id="MobiDB-lite"/>
    </source>
</evidence>
<feature type="compositionally biased region" description="Basic and acidic residues" evidence="1">
    <location>
        <begin position="94"/>
        <end position="104"/>
    </location>
</feature>
<gene>
    <name evidence="2" type="ORF">BRAPAZ1V2_A04P32980.2</name>
</gene>
<accession>A0A8D9MFK5</accession>
<dbReference type="Gramene" id="A04p32980.2_BraZ1">
    <property type="protein sequence ID" value="A04p32980.2_BraZ1.CDS"/>
    <property type="gene ID" value="A04g32980.2_BraZ1"/>
</dbReference>
<dbReference type="Proteomes" id="UP000694005">
    <property type="component" value="Chromosome A04"/>
</dbReference>
<sequence length="104" mass="11603">MNGRELEGMTSSDLLLLDTKILHALVGLRDQQLGPRRQQIAREQKEMGGVHWTLSRMRAIVVTLPRGKDQNRRLLPFPGSSEDSKTVTGGGPCHEFKPVEPEAM</sequence>
<proteinExistence type="predicted"/>
<dbReference type="AlphaFoldDB" id="A0A8D9MFK5"/>
<evidence type="ECO:0000313" key="2">
    <source>
        <dbReference type="EMBL" id="CAG7908397.1"/>
    </source>
</evidence>